<feature type="transmembrane region" description="Helical" evidence="1">
    <location>
        <begin position="367"/>
        <end position="385"/>
    </location>
</feature>
<keyword evidence="1" id="KW-0472">Membrane</keyword>
<feature type="transmembrane region" description="Helical" evidence="1">
    <location>
        <begin position="114"/>
        <end position="138"/>
    </location>
</feature>
<dbReference type="STRING" id="36842.SAMN02194393_05032"/>
<gene>
    <name evidence="2" type="ORF">SAMN02194393_05032</name>
</gene>
<feature type="transmembrane region" description="Helical" evidence="1">
    <location>
        <begin position="70"/>
        <end position="93"/>
    </location>
</feature>
<evidence type="ECO:0000313" key="2">
    <source>
        <dbReference type="EMBL" id="SKC89414.1"/>
    </source>
</evidence>
<keyword evidence="1" id="KW-1133">Transmembrane helix</keyword>
<dbReference type="RefSeq" id="WP_079495622.1">
    <property type="nucleotide sequence ID" value="NZ_FUZT01000019.1"/>
</dbReference>
<feature type="transmembrane region" description="Helical" evidence="1">
    <location>
        <begin position="144"/>
        <end position="172"/>
    </location>
</feature>
<dbReference type="Proteomes" id="UP000190285">
    <property type="component" value="Unassembled WGS sequence"/>
</dbReference>
<feature type="transmembrane region" description="Helical" evidence="1">
    <location>
        <begin position="184"/>
        <end position="204"/>
    </location>
</feature>
<dbReference type="OrthoDB" id="138672at2"/>
<feature type="transmembrane region" description="Helical" evidence="1">
    <location>
        <begin position="29"/>
        <end position="50"/>
    </location>
</feature>
<evidence type="ECO:0000313" key="3">
    <source>
        <dbReference type="Proteomes" id="UP000190285"/>
    </source>
</evidence>
<feature type="transmembrane region" description="Helical" evidence="1">
    <location>
        <begin position="251"/>
        <end position="273"/>
    </location>
</feature>
<name>A0A1T5MN26_9FIRM</name>
<organism evidence="2 3">
    <name type="scientific">Maledivibacter halophilus</name>
    <dbReference type="NCBI Taxonomy" id="36842"/>
    <lineage>
        <taxon>Bacteria</taxon>
        <taxon>Bacillati</taxon>
        <taxon>Bacillota</taxon>
        <taxon>Clostridia</taxon>
        <taxon>Peptostreptococcales</taxon>
        <taxon>Caminicellaceae</taxon>
        <taxon>Maledivibacter</taxon>
    </lineage>
</organism>
<protein>
    <submittedName>
        <fullName evidence="2">ABC-2 type transport system permease protein</fullName>
    </submittedName>
</protein>
<feature type="transmembrane region" description="Helical" evidence="1">
    <location>
        <begin position="325"/>
        <end position="347"/>
    </location>
</feature>
<feature type="transmembrane region" description="Helical" evidence="1">
    <location>
        <begin position="515"/>
        <end position="537"/>
    </location>
</feature>
<evidence type="ECO:0000256" key="1">
    <source>
        <dbReference type="SAM" id="Phobius"/>
    </source>
</evidence>
<feature type="transmembrane region" description="Helical" evidence="1">
    <location>
        <begin position="489"/>
        <end position="509"/>
    </location>
</feature>
<dbReference type="AlphaFoldDB" id="A0A1T5MN26"/>
<proteinExistence type="predicted"/>
<dbReference type="InterPro" id="IPR031599">
    <property type="entry name" value="ABC_tran_2"/>
</dbReference>
<feature type="transmembrane region" description="Helical" evidence="1">
    <location>
        <begin position="446"/>
        <end position="468"/>
    </location>
</feature>
<feature type="transmembrane region" description="Helical" evidence="1">
    <location>
        <begin position="418"/>
        <end position="440"/>
    </location>
</feature>
<dbReference type="EMBL" id="FUZT01000019">
    <property type="protein sequence ID" value="SKC89414.1"/>
    <property type="molecule type" value="Genomic_DNA"/>
</dbReference>
<keyword evidence="3" id="KW-1185">Reference proteome</keyword>
<keyword evidence="1" id="KW-0812">Transmembrane</keyword>
<sequence length="548" mass="61328">MNKIYLLAKTFLKNRRKEKYKRNNKISSWLSKLLLFGFLIFLGIPLIGFISETYDFLASINQQGLLVNIAFSIATVVIFVFGISFVLTTFYFTKDIDILLPLPLKPYEIVSAKFITVLIYEYLTELLVLGPLLVVYGYKGSLGLGYWTISIVIFLILPIIPLVLASVLNMIIMRFTNLGKHKDTLKTIAAVFSLIIGIGVNILYRSNKVSKEKMIEMLTSGDNSLVGIVSTIFPTTNWATYSLIGKSISEIALNLILFVLASALSIAIFIFAAQKLYFKGVIGGSESFAKRKKLDKRQIEKSTKQSSKFKVYTLKEMKILFRTPVFLISCVISNLIYPILLAIGIFTNIDSYFSMATIRGFFANKEFVGIVIAMSFAIAFFIGGSNRVASTAISREGQNMYINKYIPMSYKEQIFSKLFSAIIIDMINILLIILILIFMVKIPLVMAVFILIASLLANTISSSIGIIIDINNPNLSWDNEQKAVKQNRNTFASGIISLVMSGLITFFTIRFKPDLTIASISIGAISLFIITSLFYYISTKGQKAYSKI</sequence>
<accession>A0A1T5MN26</accession>
<reference evidence="2 3" key="1">
    <citation type="submission" date="2017-02" db="EMBL/GenBank/DDBJ databases">
        <authorList>
            <person name="Peterson S.W."/>
        </authorList>
    </citation>
    <scope>NUCLEOTIDE SEQUENCE [LARGE SCALE GENOMIC DNA]</scope>
    <source>
        <strain evidence="2 3">M1</strain>
    </source>
</reference>
<dbReference type="Pfam" id="PF16949">
    <property type="entry name" value="ABC_tran_2"/>
    <property type="match status" value="1"/>
</dbReference>